<dbReference type="Gene3D" id="2.160.20.20">
    <property type="match status" value="1"/>
</dbReference>
<dbReference type="AlphaFoldDB" id="N6UDZ3"/>
<dbReference type="InterPro" id="IPR011050">
    <property type="entry name" value="Pectin_lyase_fold/virulence"/>
</dbReference>
<gene>
    <name evidence="2" type="ORF">m07a_11110</name>
</gene>
<protein>
    <recommendedName>
        <fullName evidence="1">Right handed beta helix domain-containing protein</fullName>
    </recommendedName>
</protein>
<reference evidence="2 3" key="1">
    <citation type="journal article" date="2013" name="PLoS Genet.">
        <title>A gene transfer agent and a dynamic repertoire of secretion systems hold the keys to the explosive radiation of the emerging pathogen Bartonella.</title>
        <authorList>
            <person name="Guy L."/>
            <person name="Nystedt B."/>
            <person name="Toft C."/>
            <person name="Zaremba-Niedzwiedzka K."/>
            <person name="Berglund E.C."/>
            <person name="Granberg F."/>
            <person name="Naslund K."/>
            <person name="Eriksson A.S."/>
            <person name="Andersson S.G."/>
        </authorList>
    </citation>
    <scope>NUCLEOTIDE SEQUENCE [LARGE SCALE GENOMIC DNA]</scope>
    <source>
        <strain evidence="3">m07a</strain>
    </source>
</reference>
<evidence type="ECO:0000259" key="1">
    <source>
        <dbReference type="Pfam" id="PF13229"/>
    </source>
</evidence>
<evidence type="ECO:0000313" key="3">
    <source>
        <dbReference type="Proteomes" id="UP000014242"/>
    </source>
</evidence>
<dbReference type="InterPro" id="IPR039448">
    <property type="entry name" value="Beta_helix"/>
</dbReference>
<dbReference type="InterPro" id="IPR012332">
    <property type="entry name" value="Autotransporter_pectin_lyase_C"/>
</dbReference>
<name>N6UDZ3_9HYPH</name>
<accession>N6UDZ3</accession>
<evidence type="ECO:0000313" key="2">
    <source>
        <dbReference type="EMBL" id="ENN90784.1"/>
    </source>
</evidence>
<organism evidence="2 3">
    <name type="scientific">Bartonella schoenbuchensis m07a</name>
    <dbReference type="NCBI Taxonomy" id="1094496"/>
    <lineage>
        <taxon>Bacteria</taxon>
        <taxon>Pseudomonadati</taxon>
        <taxon>Pseudomonadota</taxon>
        <taxon>Alphaproteobacteria</taxon>
        <taxon>Hyphomicrobiales</taxon>
        <taxon>Bartonellaceae</taxon>
        <taxon>Bartonella</taxon>
    </lineage>
</organism>
<comment type="caution">
    <text evidence="2">The sequence shown here is derived from an EMBL/GenBank/DDBJ whole genome shotgun (WGS) entry which is preliminary data.</text>
</comment>
<keyword evidence="3" id="KW-1185">Reference proteome</keyword>
<dbReference type="PATRIC" id="fig|1094496.3.peg.1139"/>
<dbReference type="Proteomes" id="UP000014242">
    <property type="component" value="Unassembled WGS sequence"/>
</dbReference>
<dbReference type="Pfam" id="PF13229">
    <property type="entry name" value="Beta_helix"/>
    <property type="match status" value="1"/>
</dbReference>
<sequence length="222" mass="22643">MTRADLTRVKITGKNKGTGVYAIGATGMVMTLDGVTVSKVQTGVVMGRGESLMISGSSRIEFMGDYGVYVRDTVTVELAETKITGGGKGTGVYAVGGTGNGTFTVALDGVDIEGVQMGVYMKGGKKLTMKRGSVDFTGNYGVGVYVGSLVTSAELTEMKVVGSGKGSTGVYAGGGKVVLEKVTFEAVEIGVTMLGNGTLRMEKETRISLASGGGIGVMVGVM</sequence>
<dbReference type="HOGENOM" id="CLU_1243317_0_0_5"/>
<dbReference type="EMBL" id="AGWC01000006">
    <property type="protein sequence ID" value="ENN90784.1"/>
    <property type="molecule type" value="Genomic_DNA"/>
</dbReference>
<proteinExistence type="predicted"/>
<dbReference type="SUPFAM" id="SSF51126">
    <property type="entry name" value="Pectin lyase-like"/>
    <property type="match status" value="1"/>
</dbReference>
<feature type="domain" description="Right handed beta helix" evidence="1">
    <location>
        <begin position="19"/>
        <end position="180"/>
    </location>
</feature>